<keyword evidence="7" id="KW-0804">Transcription</keyword>
<dbReference type="FunFam" id="3.40.50.2300:FF:000001">
    <property type="entry name" value="DNA-binding response regulator PhoB"/>
    <property type="match status" value="1"/>
</dbReference>
<dbReference type="SMART" id="SM00387">
    <property type="entry name" value="HATPase_c"/>
    <property type="match status" value="1"/>
</dbReference>
<dbReference type="InterPro" id="IPR036097">
    <property type="entry name" value="HisK_dim/P_sf"/>
</dbReference>
<keyword evidence="9" id="KW-0175">Coiled coil</keyword>
<evidence type="ECO:0000256" key="8">
    <source>
        <dbReference type="PROSITE-ProRule" id="PRU00169"/>
    </source>
</evidence>
<evidence type="ECO:0000256" key="4">
    <source>
        <dbReference type="ARBA" id="ARBA00023012"/>
    </source>
</evidence>
<proteinExistence type="predicted"/>
<sequence length="398" mass="44080">MNVDTNAPYPASILVVDDNPRNLQLISTLLSKSGYKVSAVNSGLKAIKFVKEKNPDLILLDVMMPEMNGYETCNVIRQNPEADETPIIFLTAKSEIEDIITGFKQGAVDYITKPFKSEEVLIRLKTHLQLRASRAQLREKNAELEQLNKELVETRATIKADANRLKDLNAEKDRFFSIIAHDLRGPLSGTMGLAEVLANEARNLSIDEIAELSNALYGSTSDMYKLLLNLLDWARLQMGLVNYKPEAVEAKSVINEGLSMYEAKVKEKNLVVELTGDDNIKLFVDHNMISSVMRNIISNAIKFTPKGGKITIRTYLSGENAATIEVKDSGIGIPPEIQKKLFRLDENVSRNGTEGEESTGIGLLLSRDITLKNKGTLTFSSTEGKGSVFNIELPVFAD</sequence>
<dbReference type="RefSeq" id="WP_114984271.1">
    <property type="nucleotide sequence ID" value="NZ_CP027806.1"/>
</dbReference>
<dbReference type="InterPro" id="IPR003661">
    <property type="entry name" value="HisK_dim/P_dom"/>
</dbReference>
<dbReference type="PROSITE" id="PS50110">
    <property type="entry name" value="RESPONSE_REGULATORY"/>
    <property type="match status" value="1"/>
</dbReference>
<dbReference type="InterPro" id="IPR005467">
    <property type="entry name" value="His_kinase_dom"/>
</dbReference>
<dbReference type="OrthoDB" id="9781208at2"/>
<dbReference type="Gene3D" id="3.30.565.10">
    <property type="entry name" value="Histidine kinase-like ATPase, C-terminal domain"/>
    <property type="match status" value="1"/>
</dbReference>
<dbReference type="InterPro" id="IPR004358">
    <property type="entry name" value="Sig_transdc_His_kin-like_C"/>
</dbReference>
<dbReference type="Gene3D" id="3.40.50.2300">
    <property type="match status" value="1"/>
</dbReference>
<dbReference type="SUPFAM" id="SSF52172">
    <property type="entry name" value="CheY-like"/>
    <property type="match status" value="1"/>
</dbReference>
<evidence type="ECO:0000256" key="9">
    <source>
        <dbReference type="SAM" id="Coils"/>
    </source>
</evidence>
<dbReference type="SMART" id="SM00388">
    <property type="entry name" value="HisKA"/>
    <property type="match status" value="1"/>
</dbReference>
<keyword evidence="3 8" id="KW-0597">Phosphoprotein</keyword>
<dbReference type="AlphaFoldDB" id="A0A345UKN4"/>
<gene>
    <name evidence="12" type="ORF">CYPRO_1786</name>
</gene>
<protein>
    <recommendedName>
        <fullName evidence="2">histidine kinase</fullName>
        <ecNumber evidence="2">2.7.13.3</ecNumber>
    </recommendedName>
</protein>
<dbReference type="SUPFAM" id="SSF47384">
    <property type="entry name" value="Homodimeric domain of signal transducing histidine kinase"/>
    <property type="match status" value="1"/>
</dbReference>
<evidence type="ECO:0000256" key="7">
    <source>
        <dbReference type="ARBA" id="ARBA00023163"/>
    </source>
</evidence>
<keyword evidence="5" id="KW-0805">Transcription regulation</keyword>
<accession>A0A345UKN4</accession>
<dbReference type="Pfam" id="PF00512">
    <property type="entry name" value="HisKA"/>
    <property type="match status" value="1"/>
</dbReference>
<feature type="coiled-coil region" evidence="9">
    <location>
        <begin position="127"/>
        <end position="171"/>
    </location>
</feature>
<dbReference type="PANTHER" id="PTHR43547">
    <property type="entry name" value="TWO-COMPONENT HISTIDINE KINASE"/>
    <property type="match status" value="1"/>
</dbReference>
<reference evidence="12 13" key="1">
    <citation type="submission" date="2018-03" db="EMBL/GenBank/DDBJ databases">
        <title>Phenotypic and genomic properties of Cyclonatronum proteinivorum gen. nov., sp. nov., a haloalkaliphilic bacteroidete from soda lakes possessing Na+-translocating rhodopsin.</title>
        <authorList>
            <person name="Toshchakov S.V."/>
            <person name="Korzhenkov A."/>
            <person name="Samarov N.I."/>
            <person name="Kublanov I.V."/>
            <person name="Muntyan M.S."/>
            <person name="Sorokin D.Y."/>
        </authorList>
    </citation>
    <scope>NUCLEOTIDE SEQUENCE [LARGE SCALE GENOMIC DNA]</scope>
    <source>
        <strain evidence="12 13">Omega</strain>
    </source>
</reference>
<dbReference type="Gene3D" id="1.10.287.130">
    <property type="match status" value="1"/>
</dbReference>
<comment type="catalytic activity">
    <reaction evidence="1">
        <text>ATP + protein L-histidine = ADP + protein N-phospho-L-histidine.</text>
        <dbReference type="EC" id="2.7.13.3"/>
    </reaction>
</comment>
<keyword evidence="4" id="KW-0902">Two-component regulatory system</keyword>
<dbReference type="GO" id="GO:0000155">
    <property type="term" value="F:phosphorelay sensor kinase activity"/>
    <property type="evidence" value="ECO:0007669"/>
    <property type="project" value="InterPro"/>
</dbReference>
<dbReference type="InterPro" id="IPR036890">
    <property type="entry name" value="HATPase_C_sf"/>
</dbReference>
<feature type="modified residue" description="4-aspartylphosphate" evidence="8">
    <location>
        <position position="61"/>
    </location>
</feature>
<keyword evidence="12" id="KW-0418">Kinase</keyword>
<organism evidence="12 13">
    <name type="scientific">Cyclonatronum proteinivorum</name>
    <dbReference type="NCBI Taxonomy" id="1457365"/>
    <lineage>
        <taxon>Bacteria</taxon>
        <taxon>Pseudomonadati</taxon>
        <taxon>Balneolota</taxon>
        <taxon>Balneolia</taxon>
        <taxon>Balneolales</taxon>
        <taxon>Cyclonatronaceae</taxon>
        <taxon>Cyclonatronum</taxon>
    </lineage>
</organism>
<evidence type="ECO:0000256" key="1">
    <source>
        <dbReference type="ARBA" id="ARBA00000085"/>
    </source>
</evidence>
<dbReference type="CDD" id="cd00082">
    <property type="entry name" value="HisKA"/>
    <property type="match status" value="1"/>
</dbReference>
<name>A0A345UKN4_9BACT</name>
<feature type="domain" description="Response regulatory" evidence="11">
    <location>
        <begin position="12"/>
        <end position="128"/>
    </location>
</feature>
<evidence type="ECO:0000256" key="6">
    <source>
        <dbReference type="ARBA" id="ARBA00023125"/>
    </source>
</evidence>
<evidence type="ECO:0000259" key="11">
    <source>
        <dbReference type="PROSITE" id="PS50110"/>
    </source>
</evidence>
<dbReference type="PROSITE" id="PS50109">
    <property type="entry name" value="HIS_KIN"/>
    <property type="match status" value="1"/>
</dbReference>
<keyword evidence="12" id="KW-0808">Transferase</keyword>
<dbReference type="PRINTS" id="PR00344">
    <property type="entry name" value="BCTRLSENSOR"/>
</dbReference>
<dbReference type="PANTHER" id="PTHR43547:SF2">
    <property type="entry name" value="HYBRID SIGNAL TRANSDUCTION HISTIDINE KINASE C"/>
    <property type="match status" value="1"/>
</dbReference>
<dbReference type="InterPro" id="IPR011006">
    <property type="entry name" value="CheY-like_superfamily"/>
</dbReference>
<keyword evidence="13" id="KW-1185">Reference proteome</keyword>
<dbReference type="Pfam" id="PF02518">
    <property type="entry name" value="HATPase_c"/>
    <property type="match status" value="1"/>
</dbReference>
<dbReference type="GO" id="GO:0003677">
    <property type="term" value="F:DNA binding"/>
    <property type="evidence" value="ECO:0007669"/>
    <property type="project" value="UniProtKB-KW"/>
</dbReference>
<dbReference type="SMART" id="SM00448">
    <property type="entry name" value="REC"/>
    <property type="match status" value="1"/>
</dbReference>
<dbReference type="Proteomes" id="UP000254808">
    <property type="component" value="Chromosome"/>
</dbReference>
<evidence type="ECO:0000313" key="13">
    <source>
        <dbReference type="Proteomes" id="UP000254808"/>
    </source>
</evidence>
<dbReference type="EMBL" id="CP027806">
    <property type="protein sequence ID" value="AXJ01036.1"/>
    <property type="molecule type" value="Genomic_DNA"/>
</dbReference>
<dbReference type="CDD" id="cd19920">
    <property type="entry name" value="REC_PA4781-like"/>
    <property type="match status" value="1"/>
</dbReference>
<evidence type="ECO:0000256" key="3">
    <source>
        <dbReference type="ARBA" id="ARBA00022553"/>
    </source>
</evidence>
<evidence type="ECO:0000313" key="12">
    <source>
        <dbReference type="EMBL" id="AXJ01036.1"/>
    </source>
</evidence>
<feature type="domain" description="Histidine kinase" evidence="10">
    <location>
        <begin position="178"/>
        <end position="397"/>
    </location>
</feature>
<dbReference type="Pfam" id="PF00072">
    <property type="entry name" value="Response_reg"/>
    <property type="match status" value="1"/>
</dbReference>
<dbReference type="SUPFAM" id="SSF55874">
    <property type="entry name" value="ATPase domain of HSP90 chaperone/DNA topoisomerase II/histidine kinase"/>
    <property type="match status" value="1"/>
</dbReference>
<evidence type="ECO:0000256" key="2">
    <source>
        <dbReference type="ARBA" id="ARBA00012438"/>
    </source>
</evidence>
<keyword evidence="6" id="KW-0238">DNA-binding</keyword>
<evidence type="ECO:0000259" key="10">
    <source>
        <dbReference type="PROSITE" id="PS50109"/>
    </source>
</evidence>
<dbReference type="KEGG" id="cprv:CYPRO_1786"/>
<dbReference type="EC" id="2.7.13.3" evidence="2"/>
<dbReference type="InterPro" id="IPR003594">
    <property type="entry name" value="HATPase_dom"/>
</dbReference>
<evidence type="ECO:0000256" key="5">
    <source>
        <dbReference type="ARBA" id="ARBA00023015"/>
    </source>
</evidence>
<dbReference type="InterPro" id="IPR001789">
    <property type="entry name" value="Sig_transdc_resp-reg_receiver"/>
</dbReference>